<dbReference type="EMBL" id="JAQGLA010000029">
    <property type="protein sequence ID" value="MDA3627514.1"/>
    <property type="molecule type" value="Genomic_DNA"/>
</dbReference>
<evidence type="ECO:0000313" key="4">
    <source>
        <dbReference type="Proteomes" id="UP001210380"/>
    </source>
</evidence>
<dbReference type="InterPro" id="IPR005135">
    <property type="entry name" value="Endo/exonuclease/phosphatase"/>
</dbReference>
<dbReference type="InterPro" id="IPR036691">
    <property type="entry name" value="Endo/exonu/phosph_ase_sf"/>
</dbReference>
<name>A0ABT4V0M2_9PSEU</name>
<feature type="transmembrane region" description="Helical" evidence="1">
    <location>
        <begin position="59"/>
        <end position="77"/>
    </location>
</feature>
<keyword evidence="1" id="KW-1133">Transmembrane helix</keyword>
<keyword evidence="4" id="KW-1185">Reference proteome</keyword>
<dbReference type="RefSeq" id="WP_270950190.1">
    <property type="nucleotide sequence ID" value="NZ_JAQGLA010000029.1"/>
</dbReference>
<reference evidence="3 4" key="1">
    <citation type="submission" date="2022-11" db="EMBL/GenBank/DDBJ databases">
        <title>Draft genome sequence of Saccharopolyspora sp. WRP15-2 isolated from rhizosphere soils of wild rice in Thailand.</title>
        <authorList>
            <person name="Duangmal K."/>
            <person name="Kammanee S."/>
            <person name="Muangham S."/>
        </authorList>
    </citation>
    <scope>NUCLEOTIDE SEQUENCE [LARGE SCALE GENOMIC DNA]</scope>
    <source>
        <strain evidence="3 4">WRP15-2</strain>
    </source>
</reference>
<dbReference type="GO" id="GO:0004519">
    <property type="term" value="F:endonuclease activity"/>
    <property type="evidence" value="ECO:0007669"/>
    <property type="project" value="UniProtKB-KW"/>
</dbReference>
<keyword evidence="1" id="KW-0812">Transmembrane</keyword>
<keyword evidence="1" id="KW-0472">Membrane</keyword>
<feature type="transmembrane region" description="Helical" evidence="1">
    <location>
        <begin position="34"/>
        <end position="52"/>
    </location>
</feature>
<dbReference type="Gene3D" id="3.60.10.10">
    <property type="entry name" value="Endonuclease/exonuclease/phosphatase"/>
    <property type="match status" value="1"/>
</dbReference>
<keyword evidence="3" id="KW-0255">Endonuclease</keyword>
<accession>A0ABT4V0M2</accession>
<feature type="domain" description="Endonuclease/exonuclease/phosphatase" evidence="2">
    <location>
        <begin position="90"/>
        <end position="283"/>
    </location>
</feature>
<keyword evidence="3" id="KW-0378">Hydrolase</keyword>
<proteinExistence type="predicted"/>
<gene>
    <name evidence="3" type="ORF">OU415_18875</name>
</gene>
<dbReference type="SUPFAM" id="SSF56219">
    <property type="entry name" value="DNase I-like"/>
    <property type="match status" value="1"/>
</dbReference>
<dbReference type="Proteomes" id="UP001210380">
    <property type="component" value="Unassembled WGS sequence"/>
</dbReference>
<organism evidence="3 4">
    <name type="scientific">Saccharopolyspora oryzae</name>
    <dbReference type="NCBI Taxonomy" id="2997343"/>
    <lineage>
        <taxon>Bacteria</taxon>
        <taxon>Bacillati</taxon>
        <taxon>Actinomycetota</taxon>
        <taxon>Actinomycetes</taxon>
        <taxon>Pseudonocardiales</taxon>
        <taxon>Pseudonocardiaceae</taxon>
        <taxon>Saccharopolyspora</taxon>
    </lineage>
</organism>
<evidence type="ECO:0000256" key="1">
    <source>
        <dbReference type="SAM" id="Phobius"/>
    </source>
</evidence>
<sequence length="295" mass="30958">MRVTVLIGCGVLTLLLGAHELVPDISGAGTLLDSAAPWLGLLIPVLVVLGLVGRTRATAAVLVPAAVWCAAFGAALLPQASASGDLRVASQNMFAANENPAATAADLAATGADVIGVQELTGPARSAVREALGADYRHHEVLGTVGVWSRYPIEEAEPVDLGMGWTRALRARIRTPSGPIEVYVAHLPSLRPDSVAERNRGLAELRTALVADRSDRVLVLADLNTASTDREMGPLLRTFGEAEPAGFGFTWPAAVPLVRLDHVLHRGITPTGAEVVETRGSDHRAVLADFAFDRA</sequence>
<dbReference type="Pfam" id="PF03372">
    <property type="entry name" value="Exo_endo_phos"/>
    <property type="match status" value="1"/>
</dbReference>
<evidence type="ECO:0000259" key="2">
    <source>
        <dbReference type="Pfam" id="PF03372"/>
    </source>
</evidence>
<keyword evidence="3" id="KW-0540">Nuclease</keyword>
<evidence type="ECO:0000313" key="3">
    <source>
        <dbReference type="EMBL" id="MDA3627514.1"/>
    </source>
</evidence>
<protein>
    <submittedName>
        <fullName evidence="3">Endonuclease/exonuclease/phosphatase family protein</fullName>
    </submittedName>
</protein>
<comment type="caution">
    <text evidence="3">The sequence shown here is derived from an EMBL/GenBank/DDBJ whole genome shotgun (WGS) entry which is preliminary data.</text>
</comment>